<dbReference type="SUPFAM" id="SSF52172">
    <property type="entry name" value="CheY-like"/>
    <property type="match status" value="1"/>
</dbReference>
<keyword evidence="3" id="KW-0805">Transcription regulation</keyword>
<sequence>MTTEESRTVLVVDDEPDLADLYAAWLGERYETRVAYGGAEALDQFDEDVDIALIDRLMPEMSGDEVLTHVREAGTGCQVAMVTAVEPDFDIIEMGFDDYLVKPILRDELLEAVGDLVARADYDSQLRDLYALVSKRAALVTQKSEEELANSEEYQELEDRIEALQTDLDRTAMEMEGDDFEVAFRNLSED</sequence>
<dbReference type="OrthoDB" id="86314at2157"/>
<evidence type="ECO:0000256" key="1">
    <source>
        <dbReference type="ARBA" id="ARBA00022553"/>
    </source>
</evidence>
<organism evidence="9 10">
    <name type="scientific">Haloglomus irregulare</name>
    <dbReference type="NCBI Taxonomy" id="2234134"/>
    <lineage>
        <taxon>Archaea</taxon>
        <taxon>Methanobacteriati</taxon>
        <taxon>Methanobacteriota</taxon>
        <taxon>Stenosarchaea group</taxon>
        <taxon>Halobacteria</taxon>
        <taxon>Halobacteriales</taxon>
        <taxon>Natronomonadaceae</taxon>
        <taxon>Haloglomus</taxon>
    </lineage>
</organism>
<dbReference type="GO" id="GO:0005829">
    <property type="term" value="C:cytosol"/>
    <property type="evidence" value="ECO:0007669"/>
    <property type="project" value="TreeGrafter"/>
</dbReference>
<evidence type="ECO:0000256" key="2">
    <source>
        <dbReference type="ARBA" id="ARBA00023012"/>
    </source>
</evidence>
<dbReference type="PROSITE" id="PS50110">
    <property type="entry name" value="RESPONSE_REGULATORY"/>
    <property type="match status" value="1"/>
</dbReference>
<dbReference type="PANTHER" id="PTHR48111">
    <property type="entry name" value="REGULATOR OF RPOS"/>
    <property type="match status" value="1"/>
</dbReference>
<protein>
    <submittedName>
        <fullName evidence="9">DNA-binding protein</fullName>
    </submittedName>
</protein>
<dbReference type="GO" id="GO:0032993">
    <property type="term" value="C:protein-DNA complex"/>
    <property type="evidence" value="ECO:0007669"/>
    <property type="project" value="TreeGrafter"/>
</dbReference>
<dbReference type="PANTHER" id="PTHR48111:SF1">
    <property type="entry name" value="TWO-COMPONENT RESPONSE REGULATOR ORR33"/>
    <property type="match status" value="1"/>
</dbReference>
<dbReference type="SMART" id="SM00448">
    <property type="entry name" value="REC"/>
    <property type="match status" value="1"/>
</dbReference>
<dbReference type="InterPro" id="IPR039420">
    <property type="entry name" value="WalR-like"/>
</dbReference>
<proteinExistence type="predicted"/>
<evidence type="ECO:0000259" key="8">
    <source>
        <dbReference type="PROSITE" id="PS50110"/>
    </source>
</evidence>
<keyword evidence="7" id="KW-0175">Coiled coil</keyword>
<dbReference type="GO" id="GO:0006355">
    <property type="term" value="P:regulation of DNA-templated transcription"/>
    <property type="evidence" value="ECO:0007669"/>
    <property type="project" value="TreeGrafter"/>
</dbReference>
<evidence type="ECO:0000256" key="7">
    <source>
        <dbReference type="SAM" id="Coils"/>
    </source>
</evidence>
<dbReference type="Pfam" id="PF00072">
    <property type="entry name" value="Response_reg"/>
    <property type="match status" value="1"/>
</dbReference>
<dbReference type="InterPro" id="IPR011006">
    <property type="entry name" value="CheY-like_superfamily"/>
</dbReference>
<feature type="modified residue" description="4-aspartylphosphate" evidence="6">
    <location>
        <position position="55"/>
    </location>
</feature>
<dbReference type="InParanoid" id="A0A554MXB0"/>
<evidence type="ECO:0000256" key="5">
    <source>
        <dbReference type="ARBA" id="ARBA00023163"/>
    </source>
</evidence>
<feature type="domain" description="Response regulatory" evidence="8">
    <location>
        <begin position="8"/>
        <end position="117"/>
    </location>
</feature>
<dbReference type="AlphaFoldDB" id="A0A554MXB0"/>
<dbReference type="RefSeq" id="WP_144262769.1">
    <property type="nucleotide sequence ID" value="NZ_QMDX01000010.1"/>
</dbReference>
<gene>
    <name evidence="9" type="ORF">DP107_13965</name>
</gene>
<evidence type="ECO:0000256" key="3">
    <source>
        <dbReference type="ARBA" id="ARBA00023015"/>
    </source>
</evidence>
<feature type="coiled-coil region" evidence="7">
    <location>
        <begin position="147"/>
        <end position="174"/>
    </location>
</feature>
<evidence type="ECO:0000313" key="9">
    <source>
        <dbReference type="EMBL" id="TSD09764.1"/>
    </source>
</evidence>
<keyword evidence="5" id="KW-0804">Transcription</keyword>
<dbReference type="Pfam" id="PF08663">
    <property type="entry name" value="HalX"/>
    <property type="match status" value="1"/>
</dbReference>
<name>A0A554MXB0_9EURY</name>
<dbReference type="InterPro" id="IPR013971">
    <property type="entry name" value="HalX_domain"/>
</dbReference>
<keyword evidence="1 6" id="KW-0597">Phosphoprotein</keyword>
<dbReference type="GO" id="GO:0000156">
    <property type="term" value="F:phosphorelay response regulator activity"/>
    <property type="evidence" value="ECO:0007669"/>
    <property type="project" value="TreeGrafter"/>
</dbReference>
<keyword evidence="4 9" id="KW-0238">DNA-binding</keyword>
<reference evidence="9 10" key="1">
    <citation type="submission" date="2018-06" db="EMBL/GenBank/DDBJ databases">
        <title>Natronomonas sp. F16-60 a new haloarchaeon isolated from a solar saltern of Isla Cristina, Huelva, Spain.</title>
        <authorList>
            <person name="Duran-Viseras A."/>
            <person name="Sanchez-Porro C."/>
            <person name="Ventosa A."/>
        </authorList>
    </citation>
    <scope>NUCLEOTIDE SEQUENCE [LARGE SCALE GENOMIC DNA]</scope>
    <source>
        <strain evidence="9 10">F16-60</strain>
    </source>
</reference>
<dbReference type="InterPro" id="IPR001789">
    <property type="entry name" value="Sig_transdc_resp-reg_receiver"/>
</dbReference>
<accession>A0A554MXB0</accession>
<dbReference type="EMBL" id="QMDX01000010">
    <property type="protein sequence ID" value="TSD09764.1"/>
    <property type="molecule type" value="Genomic_DNA"/>
</dbReference>
<evidence type="ECO:0000256" key="4">
    <source>
        <dbReference type="ARBA" id="ARBA00023125"/>
    </source>
</evidence>
<keyword evidence="2" id="KW-0902">Two-component regulatory system</keyword>
<dbReference type="Gene3D" id="3.40.50.2300">
    <property type="match status" value="1"/>
</dbReference>
<keyword evidence="10" id="KW-1185">Reference proteome</keyword>
<dbReference type="GO" id="GO:0000976">
    <property type="term" value="F:transcription cis-regulatory region binding"/>
    <property type="evidence" value="ECO:0007669"/>
    <property type="project" value="TreeGrafter"/>
</dbReference>
<evidence type="ECO:0000313" key="10">
    <source>
        <dbReference type="Proteomes" id="UP000319894"/>
    </source>
</evidence>
<comment type="caution">
    <text evidence="9">The sequence shown here is derived from an EMBL/GenBank/DDBJ whole genome shotgun (WGS) entry which is preliminary data.</text>
</comment>
<evidence type="ECO:0000256" key="6">
    <source>
        <dbReference type="PROSITE-ProRule" id="PRU00169"/>
    </source>
</evidence>
<dbReference type="Proteomes" id="UP000319894">
    <property type="component" value="Unassembled WGS sequence"/>
</dbReference>